<gene>
    <name evidence="1" type="ORF">HMPREF1056_00372</name>
</gene>
<dbReference type="Proteomes" id="UP000003879">
    <property type="component" value="Unassembled WGS sequence"/>
</dbReference>
<sequence length="113" mass="13159">MGVKRNTRHRIWLAWMLLMTFMPLSVVKVFHNHSEETSITCTDAHSGKSHHTCETCPICQFMLSPFIETPSTLLTYTPLYVKWESGTFQDKKLSIAFYPHYLRGPPPVFYHIV</sequence>
<accession>A0A0E2B7J3</accession>
<evidence type="ECO:0000313" key="2">
    <source>
        <dbReference type="Proteomes" id="UP000003879"/>
    </source>
</evidence>
<organism evidence="1 2">
    <name type="scientific">Bacteroides fragilis CL07T12C05</name>
    <dbReference type="NCBI Taxonomy" id="997883"/>
    <lineage>
        <taxon>Bacteria</taxon>
        <taxon>Pseudomonadati</taxon>
        <taxon>Bacteroidota</taxon>
        <taxon>Bacteroidia</taxon>
        <taxon>Bacteroidales</taxon>
        <taxon>Bacteroidaceae</taxon>
        <taxon>Bacteroides</taxon>
    </lineage>
</organism>
<dbReference type="GeneID" id="60367107"/>
<dbReference type="AlphaFoldDB" id="A0A0E2B7J3"/>
<dbReference type="RefSeq" id="WP_005784025.1">
    <property type="nucleotide sequence ID" value="NZ_JH724215.1"/>
</dbReference>
<comment type="caution">
    <text evidence="1">The sequence shown here is derived from an EMBL/GenBank/DDBJ whole genome shotgun (WGS) entry which is preliminary data.</text>
</comment>
<dbReference type="PATRIC" id="fig|997883.3.peg.393"/>
<proteinExistence type="predicted"/>
<evidence type="ECO:0000313" key="1">
    <source>
        <dbReference type="EMBL" id="EIZ00224.1"/>
    </source>
</evidence>
<dbReference type="HOGENOM" id="CLU_168348_0_0_10"/>
<evidence type="ECO:0008006" key="3">
    <source>
        <dbReference type="Google" id="ProtNLM"/>
    </source>
</evidence>
<reference evidence="1 2" key="1">
    <citation type="submission" date="2012-02" db="EMBL/GenBank/DDBJ databases">
        <title>The Genome Sequence of Bacteroides fragilis CL07T12C05.</title>
        <authorList>
            <consortium name="The Broad Institute Genome Sequencing Platform"/>
            <person name="Earl A."/>
            <person name="Ward D."/>
            <person name="Feldgarden M."/>
            <person name="Gevers D."/>
            <person name="Zitomersky N.L."/>
            <person name="Coyne M.J."/>
            <person name="Comstock L.E."/>
            <person name="Young S.K."/>
            <person name="Zeng Q."/>
            <person name="Gargeya S."/>
            <person name="Fitzgerald M."/>
            <person name="Haas B."/>
            <person name="Abouelleil A."/>
            <person name="Alvarado L."/>
            <person name="Arachchi H.M."/>
            <person name="Berlin A."/>
            <person name="Chapman S.B."/>
            <person name="Gearin G."/>
            <person name="Goldberg J."/>
            <person name="Griggs A."/>
            <person name="Gujja S."/>
            <person name="Hansen M."/>
            <person name="Heiman D."/>
            <person name="Howarth C."/>
            <person name="Larimer J."/>
            <person name="Lui A."/>
            <person name="MacDonald P.J.P."/>
            <person name="McCowen C."/>
            <person name="Montmayeur A."/>
            <person name="Murphy C."/>
            <person name="Neiman D."/>
            <person name="Pearson M."/>
            <person name="Priest M."/>
            <person name="Roberts A."/>
            <person name="Saif S."/>
            <person name="Shea T."/>
            <person name="Sisk P."/>
            <person name="Stolte C."/>
            <person name="Sykes S."/>
            <person name="Wortman J."/>
            <person name="Nusbaum C."/>
            <person name="Birren B."/>
        </authorList>
    </citation>
    <scope>NUCLEOTIDE SEQUENCE [LARGE SCALE GENOMIC DNA]</scope>
    <source>
        <strain evidence="1 2">CL07T12C05</strain>
    </source>
</reference>
<dbReference type="EMBL" id="AGXN01000003">
    <property type="protein sequence ID" value="EIZ00224.1"/>
    <property type="molecule type" value="Genomic_DNA"/>
</dbReference>
<name>A0A0E2B7J3_BACFG</name>
<protein>
    <recommendedName>
        <fullName evidence="3">DUF2946 domain-containing protein</fullName>
    </recommendedName>
</protein>